<evidence type="ECO:0008006" key="3">
    <source>
        <dbReference type="Google" id="ProtNLM"/>
    </source>
</evidence>
<evidence type="ECO:0000313" key="2">
    <source>
        <dbReference type="Proteomes" id="UP000013243"/>
    </source>
</evidence>
<dbReference type="Proteomes" id="UP000013243">
    <property type="component" value="Plasmid unnamed1"/>
</dbReference>
<sequence length="251" mass="28209">MSGNWPSVLLCLYLCRAGQSETDLTAPALTCIADYHESGPIDVTSVEGDPTARHCHHRAVYDFPLSEEWKAWMKVSGQGLDKDDMGEFIEAQAKDIMDPTPAVLKGEQHDNNQPWENRLVETARQIEGRFGQLAQLLAMSRKFQVFETSDLKVVTNRDTGEAEVKFLNEHKDENGEKLNLPNLIIIAIPVFQGGAPYRMAVRFRYRKSGASVKFILSIYNPEKVFEAAFKEAVDQAIEETELPTFMGSPEN</sequence>
<dbReference type="EMBL" id="CP015231">
    <property type="protein sequence ID" value="ANP43233.1"/>
    <property type="molecule type" value="Genomic_DNA"/>
</dbReference>
<protein>
    <recommendedName>
        <fullName evidence="3">DUF2303 family protein</fullName>
    </recommendedName>
</protein>
<dbReference type="InterPro" id="IPR019276">
    <property type="entry name" value="DUF2303"/>
</dbReference>
<proteinExistence type="predicted"/>
<gene>
    <name evidence="1" type="ORF">K529_020975</name>
</gene>
<dbReference type="AlphaFoldDB" id="A0A1B1A9I0"/>
<organism evidence="1 2">
    <name type="scientific">Tritonibacter mobilis F1926</name>
    <dbReference type="NCBI Taxonomy" id="1265309"/>
    <lineage>
        <taxon>Bacteria</taxon>
        <taxon>Pseudomonadati</taxon>
        <taxon>Pseudomonadota</taxon>
        <taxon>Alphaproteobacteria</taxon>
        <taxon>Rhodobacterales</taxon>
        <taxon>Paracoccaceae</taxon>
        <taxon>Tritonibacter</taxon>
    </lineage>
</organism>
<evidence type="ECO:0000313" key="1">
    <source>
        <dbReference type="EMBL" id="ANP43233.1"/>
    </source>
</evidence>
<reference evidence="1 2" key="1">
    <citation type="journal article" date="2016" name="ISME J.">
        <title>Global occurrence and heterogeneity of the Roseobacter-clade species Ruegeria mobilis.</title>
        <authorList>
            <person name="Sonnenschein E."/>
            <person name="Gram L."/>
        </authorList>
    </citation>
    <scope>NUCLEOTIDE SEQUENCE [LARGE SCALE GENOMIC DNA]</scope>
    <source>
        <strain evidence="1 2">F1926</strain>
        <plasmid evidence="1 2">unnamed1</plasmid>
    </source>
</reference>
<name>A0A1B1A9I0_9RHOB</name>
<geneLocation type="plasmid" evidence="1 2">
    <name>unnamed1</name>
</geneLocation>
<dbReference type="Pfam" id="PF10065">
    <property type="entry name" value="DUF2303"/>
    <property type="match status" value="1"/>
</dbReference>
<dbReference type="KEGG" id="rmb:K529_020975"/>
<keyword evidence="1" id="KW-0614">Plasmid</keyword>
<accession>A0A1B1A9I0</accession>